<dbReference type="SUPFAM" id="SSF54277">
    <property type="entry name" value="CAD &amp; PB1 domains"/>
    <property type="match status" value="1"/>
</dbReference>
<dbReference type="InterPro" id="IPR053198">
    <property type="entry name" value="Gynoecium_Dev_Regulator"/>
</dbReference>
<dbReference type="Gramene" id="TVU50596">
    <property type="protein sequence ID" value="TVU50596"/>
    <property type="gene ID" value="EJB05_01973"/>
</dbReference>
<evidence type="ECO:0000313" key="3">
    <source>
        <dbReference type="Proteomes" id="UP000324897"/>
    </source>
</evidence>
<proteinExistence type="predicted"/>
<name>A0A5J9WRL9_9POAL</name>
<keyword evidence="3" id="KW-1185">Reference proteome</keyword>
<feature type="domain" description="PB1" evidence="1">
    <location>
        <begin position="53"/>
        <end position="146"/>
    </location>
</feature>
<dbReference type="Proteomes" id="UP000324897">
    <property type="component" value="Chromosome 6"/>
</dbReference>
<dbReference type="OrthoDB" id="1914296at2759"/>
<accession>A0A5J9WRL9</accession>
<dbReference type="Pfam" id="PF00564">
    <property type="entry name" value="PB1"/>
    <property type="match status" value="1"/>
</dbReference>
<dbReference type="PANTHER" id="PTHR31066">
    <property type="entry name" value="OS05G0427100 PROTEIN-RELATED"/>
    <property type="match status" value="1"/>
</dbReference>
<reference evidence="2 3" key="1">
    <citation type="journal article" date="2019" name="Sci. Rep.">
        <title>A high-quality genome of Eragrostis curvula grass provides insights into Poaceae evolution and supports new strategies to enhance forage quality.</title>
        <authorList>
            <person name="Carballo J."/>
            <person name="Santos B.A.C.M."/>
            <person name="Zappacosta D."/>
            <person name="Garbus I."/>
            <person name="Selva J.P."/>
            <person name="Gallo C.A."/>
            <person name="Diaz A."/>
            <person name="Albertini E."/>
            <person name="Caccamo M."/>
            <person name="Echenique V."/>
        </authorList>
    </citation>
    <scope>NUCLEOTIDE SEQUENCE [LARGE SCALE GENOMIC DNA]</scope>
    <source>
        <strain evidence="3">cv. Victoria</strain>
        <tissue evidence="2">Leaf</tissue>
    </source>
</reference>
<evidence type="ECO:0000313" key="2">
    <source>
        <dbReference type="EMBL" id="TVU50596.1"/>
    </source>
</evidence>
<gene>
    <name evidence="2" type="ORF">EJB05_01973</name>
</gene>
<dbReference type="EMBL" id="RWGY01000002">
    <property type="protein sequence ID" value="TVU50596.1"/>
    <property type="molecule type" value="Genomic_DNA"/>
</dbReference>
<dbReference type="Gene3D" id="3.10.20.90">
    <property type="entry name" value="Phosphatidylinositol 3-kinase Catalytic Subunit, Chain A, domain 1"/>
    <property type="match status" value="1"/>
</dbReference>
<evidence type="ECO:0000259" key="1">
    <source>
        <dbReference type="SMART" id="SM00666"/>
    </source>
</evidence>
<protein>
    <recommendedName>
        <fullName evidence="1">PB1 domain-containing protein</fullName>
    </recommendedName>
</protein>
<dbReference type="AlphaFoldDB" id="A0A5J9WRL9"/>
<sequence length="210" mass="22936">MPGTPSASSSSSSCVSFSSFDEVPAAKPPGPPASTNGTVKFVCSYGGKILPRRHDGKLRYVGGHTRVLSVQRSLRFHDLHRKLRELCGWDAVTVRCQLPTEDMDALVSVTSDGDLAGVLDEYDVAAARQDRPSQQQQQLRIRVFLHPPAGAGARTTPHAPFTPHRASRRRPGHLLMQARRVWPPRAVRYVVASPLVPGSPARAESCPCWQ</sequence>
<comment type="caution">
    <text evidence="2">The sequence shown here is derived from an EMBL/GenBank/DDBJ whole genome shotgun (WGS) entry which is preliminary data.</text>
</comment>
<dbReference type="CDD" id="cd06410">
    <property type="entry name" value="PB1_UP2"/>
    <property type="match status" value="1"/>
</dbReference>
<dbReference type="SMART" id="SM00666">
    <property type="entry name" value="PB1"/>
    <property type="match status" value="1"/>
</dbReference>
<organism evidence="2 3">
    <name type="scientific">Eragrostis curvula</name>
    <name type="common">weeping love grass</name>
    <dbReference type="NCBI Taxonomy" id="38414"/>
    <lineage>
        <taxon>Eukaryota</taxon>
        <taxon>Viridiplantae</taxon>
        <taxon>Streptophyta</taxon>
        <taxon>Embryophyta</taxon>
        <taxon>Tracheophyta</taxon>
        <taxon>Spermatophyta</taxon>
        <taxon>Magnoliopsida</taxon>
        <taxon>Liliopsida</taxon>
        <taxon>Poales</taxon>
        <taxon>Poaceae</taxon>
        <taxon>PACMAD clade</taxon>
        <taxon>Chloridoideae</taxon>
        <taxon>Eragrostideae</taxon>
        <taxon>Eragrostidinae</taxon>
        <taxon>Eragrostis</taxon>
    </lineage>
</organism>
<dbReference type="InterPro" id="IPR000270">
    <property type="entry name" value="PB1_dom"/>
</dbReference>
<dbReference type="PANTHER" id="PTHR31066:SF10">
    <property type="entry name" value="OCTICOSAPEPTIDE_PHOX_BEM1P FAMILY PROTEIN"/>
    <property type="match status" value="1"/>
</dbReference>